<organism evidence="2 3">
    <name type="scientific">Brassica carinata</name>
    <name type="common">Ethiopian mustard</name>
    <name type="synonym">Abyssinian cabbage</name>
    <dbReference type="NCBI Taxonomy" id="52824"/>
    <lineage>
        <taxon>Eukaryota</taxon>
        <taxon>Viridiplantae</taxon>
        <taxon>Streptophyta</taxon>
        <taxon>Embryophyta</taxon>
        <taxon>Tracheophyta</taxon>
        <taxon>Spermatophyta</taxon>
        <taxon>Magnoliopsida</taxon>
        <taxon>eudicotyledons</taxon>
        <taxon>Gunneridae</taxon>
        <taxon>Pentapetalae</taxon>
        <taxon>rosids</taxon>
        <taxon>malvids</taxon>
        <taxon>Brassicales</taxon>
        <taxon>Brassicaceae</taxon>
        <taxon>Brassiceae</taxon>
        <taxon>Brassica</taxon>
    </lineage>
</organism>
<evidence type="ECO:0000313" key="2">
    <source>
        <dbReference type="EMBL" id="KAG2306602.1"/>
    </source>
</evidence>
<evidence type="ECO:0000256" key="1">
    <source>
        <dbReference type="SAM" id="MobiDB-lite"/>
    </source>
</evidence>
<dbReference type="Proteomes" id="UP000886595">
    <property type="component" value="Unassembled WGS sequence"/>
</dbReference>
<name>A0A8X7V910_BRACI</name>
<evidence type="ECO:0000313" key="3">
    <source>
        <dbReference type="Proteomes" id="UP000886595"/>
    </source>
</evidence>
<gene>
    <name evidence="2" type="ORF">Bca52824_026350</name>
</gene>
<comment type="caution">
    <text evidence="2">The sequence shown here is derived from an EMBL/GenBank/DDBJ whole genome shotgun (WGS) entry which is preliminary data.</text>
</comment>
<dbReference type="EMBL" id="JAAMPC010000006">
    <property type="protein sequence ID" value="KAG2306602.1"/>
    <property type="molecule type" value="Genomic_DNA"/>
</dbReference>
<dbReference type="AlphaFoldDB" id="A0A8X7V910"/>
<accession>A0A8X7V910</accession>
<reference evidence="2 3" key="1">
    <citation type="submission" date="2020-02" db="EMBL/GenBank/DDBJ databases">
        <authorList>
            <person name="Ma Q."/>
            <person name="Huang Y."/>
            <person name="Song X."/>
            <person name="Pei D."/>
        </authorList>
    </citation>
    <scope>NUCLEOTIDE SEQUENCE [LARGE SCALE GENOMIC DNA]</scope>
    <source>
        <strain evidence="2">Sxm20200214</strain>
        <tissue evidence="2">Leaf</tissue>
    </source>
</reference>
<feature type="compositionally biased region" description="Basic and acidic residues" evidence="1">
    <location>
        <begin position="63"/>
        <end position="83"/>
    </location>
</feature>
<keyword evidence="3" id="KW-1185">Reference proteome</keyword>
<sequence length="136" mass="14712">MVALDQRDSLIVDAGKNSAMTVHGSDSLEYGPKDDVEIELQSLTDGEMDEDVRMLEVMNDGVKGEKLLEGEKGNDKGDGDAARRQGTRKKTLKPNAGVGASNKLKMAQMMNAKRLPAKPGIRHGDSSRQMVNGDKN</sequence>
<protein>
    <submittedName>
        <fullName evidence="2">Uncharacterized protein</fullName>
    </submittedName>
</protein>
<feature type="region of interest" description="Disordered" evidence="1">
    <location>
        <begin position="63"/>
        <end position="136"/>
    </location>
</feature>
<proteinExistence type="predicted"/>